<accession>A0A6G4PJN6</accession>
<evidence type="ECO:0000256" key="3">
    <source>
        <dbReference type="ARBA" id="ARBA00023163"/>
    </source>
</evidence>
<evidence type="ECO:0000313" key="5">
    <source>
        <dbReference type="EMBL" id="NGI81864.1"/>
    </source>
</evidence>
<dbReference type="GO" id="GO:0005829">
    <property type="term" value="C:cytosol"/>
    <property type="evidence" value="ECO:0007669"/>
    <property type="project" value="TreeGrafter"/>
</dbReference>
<evidence type="ECO:0000256" key="2">
    <source>
        <dbReference type="ARBA" id="ARBA00023125"/>
    </source>
</evidence>
<dbReference type="GO" id="GO:0000976">
    <property type="term" value="F:transcription cis-regulatory region binding"/>
    <property type="evidence" value="ECO:0007669"/>
    <property type="project" value="TreeGrafter"/>
</dbReference>
<dbReference type="RefSeq" id="WP_139840192.1">
    <property type="nucleotide sequence ID" value="NZ_BFYH01000068.1"/>
</dbReference>
<dbReference type="GO" id="GO:0003700">
    <property type="term" value="F:DNA-binding transcription factor activity"/>
    <property type="evidence" value="ECO:0007669"/>
    <property type="project" value="InterPro"/>
</dbReference>
<dbReference type="SUPFAM" id="SSF46689">
    <property type="entry name" value="Homeodomain-like"/>
    <property type="match status" value="1"/>
</dbReference>
<protein>
    <submittedName>
        <fullName evidence="5">Helix-turn-helix transcriptional regulator</fullName>
    </submittedName>
</protein>
<comment type="caution">
    <text evidence="5">The sequence shown here is derived from an EMBL/GenBank/DDBJ whole genome shotgun (WGS) entry which is preliminary data.</text>
</comment>
<keyword evidence="1" id="KW-0805">Transcription regulation</keyword>
<dbReference type="PROSITE" id="PS00041">
    <property type="entry name" value="HTH_ARAC_FAMILY_1"/>
    <property type="match status" value="1"/>
</dbReference>
<evidence type="ECO:0000256" key="1">
    <source>
        <dbReference type="ARBA" id="ARBA00023015"/>
    </source>
</evidence>
<dbReference type="EMBL" id="JAAKCF010000047">
    <property type="protein sequence ID" value="NGI81864.1"/>
    <property type="molecule type" value="Genomic_DNA"/>
</dbReference>
<dbReference type="PANTHER" id="PTHR47894">
    <property type="entry name" value="HTH-TYPE TRANSCRIPTIONAL REGULATOR GADX"/>
    <property type="match status" value="1"/>
</dbReference>
<reference evidence="5" key="1">
    <citation type="submission" date="2020-02" db="EMBL/GenBank/DDBJ databases">
        <title>Complete sequences of Escherichia coli O157 and non-O157 isolates from feces of Canadian feedlot cattle.</title>
        <authorList>
            <person name="Castro V.S."/>
            <person name="Figueiredo E.S."/>
            <person name="Mcallister T."/>
            <person name="King R."/>
            <person name="Reuter T."/>
            <person name="Polo R.O."/>
            <person name="Conte-Junior C.A."/>
            <person name="Stanford K."/>
        </authorList>
    </citation>
    <scope>NUCLEOTIDE SEQUENCE</scope>
    <source>
        <strain evidence="5">CAP26</strain>
    </source>
</reference>
<dbReference type="PROSITE" id="PS01124">
    <property type="entry name" value="HTH_ARAC_FAMILY_2"/>
    <property type="match status" value="1"/>
</dbReference>
<gene>
    <name evidence="5" type="ORF">G5665_22310</name>
</gene>
<proteinExistence type="predicted"/>
<dbReference type="InterPro" id="IPR020449">
    <property type="entry name" value="Tscrpt_reg_AraC-type_HTH"/>
</dbReference>
<dbReference type="Pfam" id="PF12833">
    <property type="entry name" value="HTH_18"/>
    <property type="match status" value="1"/>
</dbReference>
<dbReference type="SMART" id="SM00342">
    <property type="entry name" value="HTH_ARAC"/>
    <property type="match status" value="1"/>
</dbReference>
<dbReference type="InterPro" id="IPR009057">
    <property type="entry name" value="Homeodomain-like_sf"/>
</dbReference>
<dbReference type="PRINTS" id="PR00032">
    <property type="entry name" value="HTHARAC"/>
</dbReference>
<dbReference type="InterPro" id="IPR018062">
    <property type="entry name" value="HTH_AraC-typ_CS"/>
</dbReference>
<keyword evidence="2" id="KW-0238">DNA-binding</keyword>
<dbReference type="InterPro" id="IPR018060">
    <property type="entry name" value="HTH_AraC"/>
</dbReference>
<sequence length="226" mass="26796">MIFFEQNTVIIGNHRLYALFSDSENTYINKININKAVLIKYIQNRTVQSSVMNTHGSEWYLSQRMRVEHTELFNQLFSQFRISGSNIIREDIIFFILDIFNSYQNTFPLLINCLYSYTSKVESIIYTNISYNWHVKDIACLLHISTSLLKKKLREENTSFCRIKNQIRMRMAVDMLEKSNRSIDNIARECGYNDTSHFICIFKKYFSFPPGKYKNRISNSSELIHE</sequence>
<feature type="domain" description="HTH araC/xylS-type" evidence="4">
    <location>
        <begin position="119"/>
        <end position="216"/>
    </location>
</feature>
<name>A0A6G4PJN6_ECOLX</name>
<evidence type="ECO:0000259" key="4">
    <source>
        <dbReference type="PROSITE" id="PS01124"/>
    </source>
</evidence>
<dbReference type="AlphaFoldDB" id="A0A6G4PJN6"/>
<dbReference type="Gene3D" id="1.10.10.60">
    <property type="entry name" value="Homeodomain-like"/>
    <property type="match status" value="1"/>
</dbReference>
<organism evidence="5">
    <name type="scientific">Escherichia coli</name>
    <dbReference type="NCBI Taxonomy" id="562"/>
    <lineage>
        <taxon>Bacteria</taxon>
        <taxon>Pseudomonadati</taxon>
        <taxon>Pseudomonadota</taxon>
        <taxon>Gammaproteobacteria</taxon>
        <taxon>Enterobacterales</taxon>
        <taxon>Enterobacteriaceae</taxon>
        <taxon>Escherichia</taxon>
    </lineage>
</organism>
<dbReference type="PANTHER" id="PTHR47894:SF4">
    <property type="entry name" value="HTH-TYPE TRANSCRIPTIONAL REGULATOR GADX"/>
    <property type="match status" value="1"/>
</dbReference>
<keyword evidence="3" id="KW-0804">Transcription</keyword>